<dbReference type="InterPro" id="IPR004217">
    <property type="entry name" value="Tim10-like"/>
</dbReference>
<evidence type="ECO:0000256" key="2">
    <source>
        <dbReference type="ARBA" id="ARBA00022792"/>
    </source>
</evidence>
<evidence type="ECO:0000256" key="5">
    <source>
        <dbReference type="RuleBase" id="RU367043"/>
    </source>
</evidence>
<comment type="similarity">
    <text evidence="1 5">Belongs to the small Tim family.</text>
</comment>
<keyword evidence="2 5" id="KW-0472">Membrane</keyword>
<dbReference type="Proteomes" id="UP000245609">
    <property type="component" value="Unassembled WGS sequence"/>
</dbReference>
<keyword evidence="4 5" id="KW-0811">Translocation</keyword>
<comment type="subcellular location">
    <subcellularLocation>
        <location evidence="5">Mitochondrion inner membrane</location>
        <topology evidence="5">Peripheral membrane protein</topology>
        <orientation evidence="5">Intermembrane side</orientation>
    </subcellularLocation>
</comment>
<keyword evidence="5" id="KW-1015">Disulfide bond</keyword>
<keyword evidence="8" id="KW-1185">Reference proteome</keyword>
<feature type="domain" description="Tim10-like" evidence="6">
    <location>
        <begin position="17"/>
        <end position="79"/>
    </location>
</feature>
<gene>
    <name evidence="7" type="ORF">BB560_004664</name>
</gene>
<organism evidence="7 8">
    <name type="scientific">Smittium megazygosporum</name>
    <dbReference type="NCBI Taxonomy" id="133381"/>
    <lineage>
        <taxon>Eukaryota</taxon>
        <taxon>Fungi</taxon>
        <taxon>Fungi incertae sedis</taxon>
        <taxon>Zoopagomycota</taxon>
        <taxon>Kickxellomycotina</taxon>
        <taxon>Harpellomycetes</taxon>
        <taxon>Harpellales</taxon>
        <taxon>Legeriomycetaceae</taxon>
        <taxon>Smittium</taxon>
    </lineage>
</organism>
<comment type="subunit">
    <text evidence="5">Heterohexamer.</text>
</comment>
<dbReference type="InterPro" id="IPR035427">
    <property type="entry name" value="Tim10-like_dom_sf"/>
</dbReference>
<evidence type="ECO:0000313" key="7">
    <source>
        <dbReference type="EMBL" id="PVV00935.1"/>
    </source>
</evidence>
<comment type="caution">
    <text evidence="7">The sequence shown here is derived from an EMBL/GenBank/DDBJ whole genome shotgun (WGS) entry which is preliminary data.</text>
</comment>
<keyword evidence="2 5" id="KW-0999">Mitochondrion inner membrane</keyword>
<keyword evidence="5" id="KW-0813">Transport</keyword>
<dbReference type="GO" id="GO:0005743">
    <property type="term" value="C:mitochondrial inner membrane"/>
    <property type="evidence" value="ECO:0007669"/>
    <property type="project" value="UniProtKB-SubCell"/>
</dbReference>
<dbReference type="GO" id="GO:0015031">
    <property type="term" value="P:protein transport"/>
    <property type="evidence" value="ECO:0007669"/>
    <property type="project" value="UniProtKB-KW"/>
</dbReference>
<keyword evidence="5" id="KW-0496">Mitochondrion</keyword>
<dbReference type="EMBL" id="MBFS01001499">
    <property type="protein sequence ID" value="PVV00935.1"/>
    <property type="molecule type" value="Genomic_DNA"/>
</dbReference>
<sequence length="81" mass="9156">MENGQMDAKMSKELEAFVNKEKERAELQSMIHDLTATCWETCISNVKSGTNSSSERTCLENCVNRFLDAGVQIVKNLQSQR</sequence>
<comment type="domain">
    <text evidence="5">The twin CX3C motif contains 4 conserved Cys residues that form 2 disulfide bonds in the mitochondrial intermembrane space.</text>
</comment>
<keyword evidence="5" id="KW-0143">Chaperone</keyword>
<dbReference type="STRING" id="133381.A0A2T9Z8R9"/>
<dbReference type="Pfam" id="PF02953">
    <property type="entry name" value="zf-Tim10_DDP"/>
    <property type="match status" value="1"/>
</dbReference>
<evidence type="ECO:0000256" key="4">
    <source>
        <dbReference type="ARBA" id="ARBA00023010"/>
    </source>
</evidence>
<protein>
    <recommendedName>
        <fullName evidence="5">Mitochondrial import inner membrane translocase subunit</fullName>
    </recommendedName>
</protein>
<dbReference type="OrthoDB" id="344165at2759"/>
<reference evidence="7 8" key="1">
    <citation type="journal article" date="2018" name="MBio">
        <title>Comparative Genomics Reveals the Core Gene Toolbox for the Fungus-Insect Symbiosis.</title>
        <authorList>
            <person name="Wang Y."/>
            <person name="Stata M."/>
            <person name="Wang W."/>
            <person name="Stajich J.E."/>
            <person name="White M.M."/>
            <person name="Moncalvo J.M."/>
        </authorList>
    </citation>
    <scope>NUCLEOTIDE SEQUENCE [LARGE SCALE GENOMIC DNA]</scope>
    <source>
        <strain evidence="7 8">SC-DP-2</strain>
    </source>
</reference>
<dbReference type="SUPFAM" id="SSF144122">
    <property type="entry name" value="Tim10-like"/>
    <property type="match status" value="1"/>
</dbReference>
<accession>A0A2T9Z8R9</accession>
<keyword evidence="3 5" id="KW-0653">Protein transport</keyword>
<comment type="function">
    <text evidence="5">Mitochondrial intermembrane chaperone that participates in the import and insertion of some multi-pass transmembrane proteins into the mitochondrial inner membrane. Also required for the transfer of beta-barrel precursors from the TOM complex to the sorting and assembly machinery (SAM complex) of the outer membrane. Acts as a chaperone-like protein that protects the hydrophobic precursors from aggregation and guide them through the mitochondrial intermembrane space.</text>
</comment>
<name>A0A2T9Z8R9_9FUNG</name>
<evidence type="ECO:0000256" key="1">
    <source>
        <dbReference type="ARBA" id="ARBA00006720"/>
    </source>
</evidence>
<evidence type="ECO:0000256" key="3">
    <source>
        <dbReference type="ARBA" id="ARBA00022927"/>
    </source>
</evidence>
<dbReference type="AlphaFoldDB" id="A0A2T9Z8R9"/>
<proteinExistence type="inferred from homology"/>
<dbReference type="Gene3D" id="1.10.287.810">
    <property type="entry name" value="Mitochondrial import inner membrane translocase subunit tim13 like domains"/>
    <property type="match status" value="1"/>
</dbReference>
<evidence type="ECO:0000259" key="6">
    <source>
        <dbReference type="Pfam" id="PF02953"/>
    </source>
</evidence>
<evidence type="ECO:0000313" key="8">
    <source>
        <dbReference type="Proteomes" id="UP000245609"/>
    </source>
</evidence>